<name>A0A1W6MJC9_9FLAO</name>
<feature type="chain" id="PRO_5012754878" evidence="1">
    <location>
        <begin position="22"/>
        <end position="458"/>
    </location>
</feature>
<sequence length="458" mass="52050">MKPFHTLLLAILILFPTLVVSQSISTDQNNLIQAINQILDENKIPNIKNLDRDLQSYKDDFEYIKTLSSKMEPHSKSLAQSTGWDQFIIPESSLTGYRCVKGGCRDGDGILEIDRKNIYYLGQFADKKAHGEGVLYFVDNGFLKGTFRRGFLQAVIFIGTKLQLAQLTADSGALRTASNWYHNDFDALYTGAINNQLEFAENNFKNKLQSTYMDLTLRQDDDGKVTSFFGKLADGQGNIYESDFKPDLKPADGKFKWTRPSGEIVESKMVGGEMQRFNVIIRDDKTIYFGEVDEEWRPHGKGFATVDGKRLPDEQWNHGNPVASSKPGKGPEKISYREKVMTVMKMLCRKEGWSKIKYCKVPEGNYVDVHSTGNNKIMMVNLTEQPQKFKIRLLFTNMCDEFSLKKWQTITIPAGNPNDLGKSGRRLFKLCLPPDSSKSYGIEIKGEDAKNVYWVIKK</sequence>
<keyword evidence="1" id="KW-0732">Signal</keyword>
<reference evidence="2 3" key="1">
    <citation type="submission" date="2016-11" db="EMBL/GenBank/DDBJ databases">
        <title>Trade-off between light-utilization and light-protection in marine flavobacteria.</title>
        <authorList>
            <person name="Kumagai Y."/>
        </authorList>
    </citation>
    <scope>NUCLEOTIDE SEQUENCE [LARGE SCALE GENOMIC DNA]</scope>
    <source>
        <strain evidence="2 3">JCM 13191</strain>
    </source>
</reference>
<keyword evidence="3" id="KW-1185">Reference proteome</keyword>
<evidence type="ECO:0000313" key="3">
    <source>
        <dbReference type="Proteomes" id="UP000193431"/>
    </source>
</evidence>
<dbReference type="EMBL" id="CP019344">
    <property type="protein sequence ID" value="ARN77715.1"/>
    <property type="molecule type" value="Genomic_DNA"/>
</dbReference>
<protein>
    <submittedName>
        <fullName evidence="2">Uncharacterized protein</fullName>
    </submittedName>
</protein>
<dbReference type="AlphaFoldDB" id="A0A1W6MJC9"/>
<accession>A0A1W6MJC9</accession>
<evidence type="ECO:0000313" key="2">
    <source>
        <dbReference type="EMBL" id="ARN77715.1"/>
    </source>
</evidence>
<organism evidence="2 3">
    <name type="scientific">Nonlabens spongiae</name>
    <dbReference type="NCBI Taxonomy" id="331648"/>
    <lineage>
        <taxon>Bacteria</taxon>
        <taxon>Pseudomonadati</taxon>
        <taxon>Bacteroidota</taxon>
        <taxon>Flavobacteriia</taxon>
        <taxon>Flavobacteriales</taxon>
        <taxon>Flavobacteriaceae</taxon>
        <taxon>Nonlabens</taxon>
    </lineage>
</organism>
<dbReference type="Proteomes" id="UP000193431">
    <property type="component" value="Chromosome"/>
</dbReference>
<feature type="signal peptide" evidence="1">
    <location>
        <begin position="1"/>
        <end position="21"/>
    </location>
</feature>
<dbReference type="SUPFAM" id="SSF82185">
    <property type="entry name" value="Histone H3 K4-specific methyltransferase SET7/9 N-terminal domain"/>
    <property type="match status" value="1"/>
</dbReference>
<proteinExistence type="predicted"/>
<evidence type="ECO:0000256" key="1">
    <source>
        <dbReference type="SAM" id="SignalP"/>
    </source>
</evidence>
<dbReference type="OrthoDB" id="1173761at2"/>
<dbReference type="RefSeq" id="WP_085766516.1">
    <property type="nucleotide sequence ID" value="NZ_CP019344.1"/>
</dbReference>
<gene>
    <name evidence="2" type="ORF">BST97_06730</name>
</gene>